<accession>A0AAQ3NWZ9</accession>
<dbReference type="EMBL" id="CP144698">
    <property type="protein sequence ID" value="WVZ17700.1"/>
    <property type="molecule type" value="Genomic_DNA"/>
</dbReference>
<gene>
    <name evidence="3" type="ORF">V8G54_010682</name>
</gene>
<feature type="compositionally biased region" description="Acidic residues" evidence="1">
    <location>
        <begin position="316"/>
        <end position="351"/>
    </location>
</feature>
<feature type="region of interest" description="Disordered" evidence="1">
    <location>
        <begin position="300"/>
        <end position="390"/>
    </location>
</feature>
<feature type="compositionally biased region" description="Basic and acidic residues" evidence="1">
    <location>
        <begin position="380"/>
        <end position="390"/>
    </location>
</feature>
<name>A0AAQ3NWZ9_VIGMU</name>
<evidence type="ECO:0000256" key="1">
    <source>
        <dbReference type="SAM" id="MobiDB-lite"/>
    </source>
</evidence>
<dbReference type="AlphaFoldDB" id="A0AAQ3NWZ9"/>
<evidence type="ECO:0000259" key="2">
    <source>
        <dbReference type="Pfam" id="PF20167"/>
    </source>
</evidence>
<reference evidence="3 4" key="1">
    <citation type="journal article" date="2023" name="Life. Sci Alliance">
        <title>Evolutionary insights into 3D genome organization and epigenetic landscape of Vigna mungo.</title>
        <authorList>
            <person name="Junaid A."/>
            <person name="Singh B."/>
            <person name="Bhatia S."/>
        </authorList>
    </citation>
    <scope>NUCLEOTIDE SEQUENCE [LARGE SCALE GENOMIC DNA]</scope>
    <source>
        <strain evidence="3">Urdbean</strain>
    </source>
</reference>
<evidence type="ECO:0000313" key="3">
    <source>
        <dbReference type="EMBL" id="WVZ17700.1"/>
    </source>
</evidence>
<feature type="compositionally biased region" description="Basic residues" evidence="1">
    <location>
        <begin position="370"/>
        <end position="379"/>
    </location>
</feature>
<proteinExistence type="predicted"/>
<dbReference type="Pfam" id="PF20167">
    <property type="entry name" value="Transposase_32"/>
    <property type="match status" value="1"/>
</dbReference>
<protein>
    <recommendedName>
        <fullName evidence="2">Putative plant transposon protein domain-containing protein</fullName>
    </recommendedName>
</protein>
<sequence>MERRVEILIREAYEFGDELSRRYWTRLLTFPAPASIAIVKEFYANAPHFSDREEPFISYVRGRRVPFDAVTINSFLNTQWPEGTVSCEYVAAREAEFRGIDFEDMERVLCVPGGHFQRNRQGQPLHVRRSFLTPMCKYWVVFIHANISPCSHVSDLNTGRAEISNCAHSANPKAPLGHPSLITHLCEIVRVDTSTPPFERPRKTIGRAYYTQYCLLDEEGLPIPTPQPLQPHRRHMPLPHGRRQPAQPDQPAQQDLFQMFDMRLALLDAKLEAIHKIGLAQAEIMRQVYAASHLDFMTSGPGPFEWGDGTSSGAQEMEEDETNEEEEAETEVDDDEEGNDDDEEDDSDDNENGLSLGWLRLQEKNEKKSEKKKSKKKKKKEQDQEKESIDEKFQRELRIGCNCLKYKRGVNVFIVVETKDKVELCDHVMLERASKLSRVRSQGRATKARSEEVSLQTPPQRGVGRPSARISSQIVAPGSL</sequence>
<feature type="region of interest" description="Disordered" evidence="1">
    <location>
        <begin position="222"/>
        <end position="251"/>
    </location>
</feature>
<evidence type="ECO:0000313" key="4">
    <source>
        <dbReference type="Proteomes" id="UP001374535"/>
    </source>
</evidence>
<dbReference type="InterPro" id="IPR046796">
    <property type="entry name" value="Transposase_32_dom"/>
</dbReference>
<feature type="domain" description="Putative plant transposon protein" evidence="2">
    <location>
        <begin position="21"/>
        <end position="192"/>
    </location>
</feature>
<organism evidence="3 4">
    <name type="scientific">Vigna mungo</name>
    <name type="common">Black gram</name>
    <name type="synonym">Phaseolus mungo</name>
    <dbReference type="NCBI Taxonomy" id="3915"/>
    <lineage>
        <taxon>Eukaryota</taxon>
        <taxon>Viridiplantae</taxon>
        <taxon>Streptophyta</taxon>
        <taxon>Embryophyta</taxon>
        <taxon>Tracheophyta</taxon>
        <taxon>Spermatophyta</taxon>
        <taxon>Magnoliopsida</taxon>
        <taxon>eudicotyledons</taxon>
        <taxon>Gunneridae</taxon>
        <taxon>Pentapetalae</taxon>
        <taxon>rosids</taxon>
        <taxon>fabids</taxon>
        <taxon>Fabales</taxon>
        <taxon>Fabaceae</taxon>
        <taxon>Papilionoideae</taxon>
        <taxon>50 kb inversion clade</taxon>
        <taxon>NPAAA clade</taxon>
        <taxon>indigoferoid/millettioid clade</taxon>
        <taxon>Phaseoleae</taxon>
        <taxon>Vigna</taxon>
    </lineage>
</organism>
<feature type="compositionally biased region" description="Basic residues" evidence="1">
    <location>
        <begin position="231"/>
        <end position="243"/>
    </location>
</feature>
<dbReference type="Proteomes" id="UP001374535">
    <property type="component" value="Chromosome 3"/>
</dbReference>
<feature type="region of interest" description="Disordered" evidence="1">
    <location>
        <begin position="441"/>
        <end position="480"/>
    </location>
</feature>
<keyword evidence="4" id="KW-1185">Reference proteome</keyword>